<accession>A0A7H0GZC6</accession>
<gene>
    <name evidence="1" type="ORF">H9L05_08880</name>
</gene>
<evidence type="ECO:0000313" key="1">
    <source>
        <dbReference type="EMBL" id="QNP53642.1"/>
    </source>
</evidence>
<dbReference type="EMBL" id="CP060784">
    <property type="protein sequence ID" value="QNP53642.1"/>
    <property type="molecule type" value="Genomic_DNA"/>
</dbReference>
<dbReference type="KEGG" id="hqi:H9L05_08880"/>
<name>A0A7H0GZC6_9BACT</name>
<dbReference type="AlphaFoldDB" id="A0A7H0GZC6"/>
<protein>
    <submittedName>
        <fullName evidence="1">DUF2750 domain-containing protein</fullName>
    </submittedName>
</protein>
<keyword evidence="2" id="KW-1185">Reference proteome</keyword>
<dbReference type="Proteomes" id="UP000516093">
    <property type="component" value="Chromosome"/>
</dbReference>
<reference evidence="1 2" key="1">
    <citation type="submission" date="2020-08" db="EMBL/GenBank/DDBJ databases">
        <title>Genome sequence of Hymenobacter qilianensis JCM 19763T.</title>
        <authorList>
            <person name="Hyun D.-W."/>
            <person name="Bae J.-W."/>
        </authorList>
    </citation>
    <scope>NUCLEOTIDE SEQUENCE [LARGE SCALE GENOMIC DNA]</scope>
    <source>
        <strain evidence="1 2">JCM 19763</strain>
    </source>
</reference>
<proteinExistence type="predicted"/>
<sequence length="129" mass="14526">MRNPNPKEIEAVSKLPAFKRYQHLIKHVADTEIVFVLVDEYGTCAMSEVEGKHLLAIWPAAAYAELNKVGEWSPYTVEPLALEHFMQQVVPEAANIGHLIDAFPMNDKTGFVVSSEELLRDLQAELSNY</sequence>
<evidence type="ECO:0000313" key="2">
    <source>
        <dbReference type="Proteomes" id="UP000516093"/>
    </source>
</evidence>
<organism evidence="1 2">
    <name type="scientific">Hymenobacter qilianensis</name>
    <dbReference type="NCBI Taxonomy" id="1385715"/>
    <lineage>
        <taxon>Bacteria</taxon>
        <taxon>Pseudomonadati</taxon>
        <taxon>Bacteroidota</taxon>
        <taxon>Cytophagia</taxon>
        <taxon>Cytophagales</taxon>
        <taxon>Hymenobacteraceae</taxon>
        <taxon>Hymenobacter</taxon>
    </lineage>
</organism>
<dbReference type="InterPro" id="IPR021284">
    <property type="entry name" value="DUF2750"/>
</dbReference>
<dbReference type="Pfam" id="PF11042">
    <property type="entry name" value="DUF2750"/>
    <property type="match status" value="1"/>
</dbReference>
<dbReference type="RefSeq" id="WP_187733852.1">
    <property type="nucleotide sequence ID" value="NZ_BMFN01000001.1"/>
</dbReference>